<evidence type="ECO:0000256" key="2">
    <source>
        <dbReference type="ARBA" id="ARBA00010944"/>
    </source>
</evidence>
<comment type="pathway">
    <text evidence="1 6">Carbohydrate biosynthesis; dTDP-L-rhamnose biosynthesis.</text>
</comment>
<evidence type="ECO:0000256" key="4">
    <source>
        <dbReference type="ARBA" id="ARBA00017099"/>
    </source>
</evidence>
<gene>
    <name evidence="8" type="primary">rfbD_3</name>
    <name evidence="8" type="ORF">GCM10022414_26490</name>
</gene>
<dbReference type="PANTHER" id="PTHR10491">
    <property type="entry name" value="DTDP-4-DEHYDRORHAMNOSE REDUCTASE"/>
    <property type="match status" value="1"/>
</dbReference>
<dbReference type="InterPro" id="IPR005913">
    <property type="entry name" value="dTDP_dehydrorham_reduct"/>
</dbReference>
<evidence type="ECO:0000256" key="1">
    <source>
        <dbReference type="ARBA" id="ARBA00004781"/>
    </source>
</evidence>
<evidence type="ECO:0000313" key="8">
    <source>
        <dbReference type="EMBL" id="GAA4099874.1"/>
    </source>
</evidence>
<keyword evidence="9" id="KW-1185">Reference proteome</keyword>
<comment type="similarity">
    <text evidence="2 6">Belongs to the dTDP-4-dehydrorhamnose reductase family.</text>
</comment>
<dbReference type="Gene3D" id="3.40.50.720">
    <property type="entry name" value="NAD(P)-binding Rossmann-like Domain"/>
    <property type="match status" value="1"/>
</dbReference>
<comment type="catalytic activity">
    <reaction evidence="5 6">
        <text>dTDP-beta-L-rhamnose + NADP(+) = dTDP-4-dehydro-beta-L-rhamnose + NADPH + H(+)</text>
        <dbReference type="Rhea" id="RHEA:21796"/>
        <dbReference type="ChEBI" id="CHEBI:15378"/>
        <dbReference type="ChEBI" id="CHEBI:57510"/>
        <dbReference type="ChEBI" id="CHEBI:57783"/>
        <dbReference type="ChEBI" id="CHEBI:58349"/>
        <dbReference type="ChEBI" id="CHEBI:62830"/>
        <dbReference type="EC" id="1.1.1.133"/>
    </reaction>
</comment>
<dbReference type="EC" id="1.1.1.133" evidence="3 6"/>
<dbReference type="EMBL" id="BAABDM010000005">
    <property type="protein sequence ID" value="GAA4099874.1"/>
    <property type="molecule type" value="Genomic_DNA"/>
</dbReference>
<comment type="function">
    <text evidence="6">Catalyzes the reduction of dTDP-6-deoxy-L-lyxo-4-hexulose to yield dTDP-L-rhamnose.</text>
</comment>
<keyword evidence="6" id="KW-0560">Oxidoreductase</keyword>
<dbReference type="Gene3D" id="3.90.25.10">
    <property type="entry name" value="UDP-galactose 4-epimerase, domain 1"/>
    <property type="match status" value="1"/>
</dbReference>
<dbReference type="InterPro" id="IPR036291">
    <property type="entry name" value="NAD(P)-bd_dom_sf"/>
</dbReference>
<evidence type="ECO:0000256" key="6">
    <source>
        <dbReference type="RuleBase" id="RU364082"/>
    </source>
</evidence>
<organism evidence="8 9">
    <name type="scientific">Zhongshania borealis</name>
    <dbReference type="NCBI Taxonomy" id="889488"/>
    <lineage>
        <taxon>Bacteria</taxon>
        <taxon>Pseudomonadati</taxon>
        <taxon>Pseudomonadota</taxon>
        <taxon>Gammaproteobacteria</taxon>
        <taxon>Cellvibrionales</taxon>
        <taxon>Spongiibacteraceae</taxon>
        <taxon>Zhongshania</taxon>
    </lineage>
</organism>
<sequence length="295" mass="31744">MHLLVTGANGQLGQCLADQLVAQVIPHTLLSRQDADINDTVVLERIIADKAVTAIINAAAYTAVDKAESEPELAQRVNVDGPAALAKLSARFDIPLLHVSTDYVFDGNQQRPYVETDAAVPVGVYGQTKLDGELAIQRHATKYIILRTAWVFGEYGNNFLKTMLRLGKERDTLGVVADQIGCPTYAGDIAKALITIARQLHDGDGEDNAKYGVYHYVGDEAVSWHGFAVAIFAEANRMGVLAKVPIVNAITTEAYPAPAKRPGVSVLSTAKITEDYGLGASKWRVALLCILVSCL</sequence>
<dbReference type="Proteomes" id="UP001500392">
    <property type="component" value="Unassembled WGS sequence"/>
</dbReference>
<dbReference type="CDD" id="cd05254">
    <property type="entry name" value="dTDP_HR_like_SDR_e"/>
    <property type="match status" value="1"/>
</dbReference>
<dbReference type="NCBIfam" id="TIGR01214">
    <property type="entry name" value="rmlD"/>
    <property type="match status" value="1"/>
</dbReference>
<proteinExistence type="inferred from homology"/>
<name>A0ABP7WYH8_9GAMM</name>
<dbReference type="PANTHER" id="PTHR10491:SF4">
    <property type="entry name" value="METHIONINE ADENOSYLTRANSFERASE 2 SUBUNIT BETA"/>
    <property type="match status" value="1"/>
</dbReference>
<comment type="cofactor">
    <cofactor evidence="6">
        <name>Mg(2+)</name>
        <dbReference type="ChEBI" id="CHEBI:18420"/>
    </cofactor>
    <text evidence="6">Binds 1 Mg(2+) ion per monomer.</text>
</comment>
<dbReference type="SUPFAM" id="SSF51735">
    <property type="entry name" value="NAD(P)-binding Rossmann-fold domains"/>
    <property type="match status" value="1"/>
</dbReference>
<evidence type="ECO:0000259" key="7">
    <source>
        <dbReference type="Pfam" id="PF04321"/>
    </source>
</evidence>
<accession>A0ABP7WYH8</accession>
<evidence type="ECO:0000256" key="5">
    <source>
        <dbReference type="ARBA" id="ARBA00048200"/>
    </source>
</evidence>
<comment type="caution">
    <text evidence="8">The sequence shown here is derived from an EMBL/GenBank/DDBJ whole genome shotgun (WGS) entry which is preliminary data.</text>
</comment>
<reference evidence="9" key="1">
    <citation type="journal article" date="2019" name="Int. J. Syst. Evol. Microbiol.">
        <title>The Global Catalogue of Microorganisms (GCM) 10K type strain sequencing project: providing services to taxonomists for standard genome sequencing and annotation.</title>
        <authorList>
            <consortium name="The Broad Institute Genomics Platform"/>
            <consortium name="The Broad Institute Genome Sequencing Center for Infectious Disease"/>
            <person name="Wu L."/>
            <person name="Ma J."/>
        </authorList>
    </citation>
    <scope>NUCLEOTIDE SEQUENCE [LARGE SCALE GENOMIC DNA]</scope>
    <source>
        <strain evidence="9">JCM 17304</strain>
    </source>
</reference>
<feature type="domain" description="RmlD-like substrate binding" evidence="7">
    <location>
        <begin position="1"/>
        <end position="288"/>
    </location>
</feature>
<evidence type="ECO:0000256" key="3">
    <source>
        <dbReference type="ARBA" id="ARBA00012929"/>
    </source>
</evidence>
<dbReference type="InterPro" id="IPR029903">
    <property type="entry name" value="RmlD-like-bd"/>
</dbReference>
<evidence type="ECO:0000313" key="9">
    <source>
        <dbReference type="Proteomes" id="UP001500392"/>
    </source>
</evidence>
<keyword evidence="6" id="KW-0521">NADP</keyword>
<dbReference type="Pfam" id="PF04321">
    <property type="entry name" value="RmlD_sub_bind"/>
    <property type="match status" value="1"/>
</dbReference>
<protein>
    <recommendedName>
        <fullName evidence="4 6">dTDP-4-dehydrorhamnose reductase</fullName>
        <ecNumber evidence="3 6">1.1.1.133</ecNumber>
    </recommendedName>
</protein>